<dbReference type="Gene3D" id="2.30.40.10">
    <property type="entry name" value="Urease, subunit C, domain 1"/>
    <property type="match status" value="1"/>
</dbReference>
<dbReference type="GO" id="GO:0005737">
    <property type="term" value="C:cytoplasm"/>
    <property type="evidence" value="ECO:0007669"/>
    <property type="project" value="TreeGrafter"/>
</dbReference>
<dbReference type="Pfam" id="PF01979">
    <property type="entry name" value="Amidohydro_1"/>
    <property type="match status" value="1"/>
</dbReference>
<proteinExistence type="inferred from homology"/>
<dbReference type="InterPro" id="IPR050138">
    <property type="entry name" value="DHOase/Allantoinase_Hydrolase"/>
</dbReference>
<dbReference type="InterPro" id="IPR011059">
    <property type="entry name" value="Metal-dep_hydrolase_composite"/>
</dbReference>
<dbReference type="SUPFAM" id="SSF51338">
    <property type="entry name" value="Composite domain of metallo-dependent hydrolases"/>
    <property type="match status" value="1"/>
</dbReference>
<dbReference type="RefSeq" id="WP_173729512.1">
    <property type="nucleotide sequence ID" value="NZ_JABTTE010000001.1"/>
</dbReference>
<dbReference type="PANTHER" id="PTHR43668">
    <property type="entry name" value="ALLANTOINASE"/>
    <property type="match status" value="1"/>
</dbReference>
<gene>
    <name evidence="3" type="ORF">HR057_00925</name>
</gene>
<protein>
    <submittedName>
        <fullName evidence="3">Dihydroorotase family protein</fullName>
    </submittedName>
</protein>
<comment type="similarity">
    <text evidence="1">Belongs to the metallo-dependent hydrolases superfamily. Hydantoinase/dihydropyrimidinase family.</text>
</comment>
<organism evidence="3 4">
    <name type="scientific">Calidifontibacillus erzurumensis</name>
    <dbReference type="NCBI Taxonomy" id="2741433"/>
    <lineage>
        <taxon>Bacteria</taxon>
        <taxon>Bacillati</taxon>
        <taxon>Bacillota</taxon>
        <taxon>Bacilli</taxon>
        <taxon>Bacillales</taxon>
        <taxon>Bacillaceae</taxon>
        <taxon>Calidifontibacillus/Schinkia group</taxon>
        <taxon>Calidifontibacillus</taxon>
    </lineage>
</organism>
<comment type="caution">
    <text evidence="3">The sequence shown here is derived from an EMBL/GenBank/DDBJ whole genome shotgun (WGS) entry which is preliminary data.</text>
</comment>
<dbReference type="AlphaFoldDB" id="A0A8J8KA05"/>
<accession>A0A8J8KA05</accession>
<keyword evidence="4" id="KW-1185">Reference proteome</keyword>
<dbReference type="NCBIfam" id="TIGR00857">
    <property type="entry name" value="pyrC_multi"/>
    <property type="match status" value="1"/>
</dbReference>
<evidence type="ECO:0000259" key="2">
    <source>
        <dbReference type="Pfam" id="PF01979"/>
    </source>
</evidence>
<reference evidence="3" key="1">
    <citation type="submission" date="2020-06" db="EMBL/GenBank/DDBJ databases">
        <title>A novel thermopfilic bacterium from Erzurum, Turkey.</title>
        <authorList>
            <person name="Adiguzel A."/>
            <person name="Ay H."/>
            <person name="Baltaci M.O."/>
        </authorList>
    </citation>
    <scope>NUCLEOTIDE SEQUENCE</scope>
    <source>
        <strain evidence="3">P2</strain>
    </source>
</reference>
<name>A0A8J8KA05_9BACI</name>
<dbReference type="SUPFAM" id="SSF51556">
    <property type="entry name" value="Metallo-dependent hydrolases"/>
    <property type="match status" value="1"/>
</dbReference>
<dbReference type="Proteomes" id="UP000625804">
    <property type="component" value="Unassembled WGS sequence"/>
</dbReference>
<sequence>MSEHFYDLLIQGNIVRPDSIIYNGALAIQNGKIAAIIENLELINAKEIIDARGHFILPGTIDAHVHCYSSVEEGFMTASRSAAAGGVTTIIEMPYDAPGLIGSEEAFVEKRKQLEKESVVDMALLATIKPENGLDQIPLLAKQGACGFKVSMFNTDSVRFPRIHDGLLYDVFAEVAKTGCPVGVHAENDEIVRHFIKKYKSLGTEEPRSHAWSRPKVAESAAVLTALELAYWTGVHLHIYHCTFPRVFELVQFYKNMGTKVTAETCTHYLTLTEEDMLTLKAKGKINPPLRSKEDVEGLWKQLEKGMIDIVTSDHAPWTLEKKNKSDIFENSSGAPGVEVLLQILYSEGVAKGKITILDLVKLLSEKPAEIFGLSSQKGKLDVEMDADIVILNPNETWVLDENEQHSSAGWSPYHQKVIQGKITHTFVRGKLVYDGISVVGKPGDGKFVHAKH</sequence>
<dbReference type="PANTHER" id="PTHR43668:SF2">
    <property type="entry name" value="ALLANTOINASE"/>
    <property type="match status" value="1"/>
</dbReference>
<evidence type="ECO:0000313" key="3">
    <source>
        <dbReference type="EMBL" id="NSL50319.1"/>
    </source>
</evidence>
<dbReference type="GO" id="GO:0006145">
    <property type="term" value="P:purine nucleobase catabolic process"/>
    <property type="evidence" value="ECO:0007669"/>
    <property type="project" value="TreeGrafter"/>
</dbReference>
<feature type="domain" description="Amidohydrolase-related" evidence="2">
    <location>
        <begin position="55"/>
        <end position="433"/>
    </location>
</feature>
<dbReference type="GO" id="GO:0004038">
    <property type="term" value="F:allantoinase activity"/>
    <property type="evidence" value="ECO:0007669"/>
    <property type="project" value="TreeGrafter"/>
</dbReference>
<evidence type="ECO:0000256" key="1">
    <source>
        <dbReference type="ARBA" id="ARBA00008829"/>
    </source>
</evidence>
<dbReference type="EMBL" id="JABTTE010000001">
    <property type="protein sequence ID" value="NSL50319.1"/>
    <property type="molecule type" value="Genomic_DNA"/>
</dbReference>
<dbReference type="InterPro" id="IPR032466">
    <property type="entry name" value="Metal_Hydrolase"/>
</dbReference>
<dbReference type="InterPro" id="IPR006680">
    <property type="entry name" value="Amidohydro-rel"/>
</dbReference>
<dbReference type="Gene3D" id="3.20.20.140">
    <property type="entry name" value="Metal-dependent hydrolases"/>
    <property type="match status" value="1"/>
</dbReference>
<dbReference type="FunFam" id="3.20.20.140:FF:000174">
    <property type="entry name" value="Dihydropyrimidinase-related protein 2"/>
    <property type="match status" value="1"/>
</dbReference>
<evidence type="ECO:0000313" key="4">
    <source>
        <dbReference type="Proteomes" id="UP000625804"/>
    </source>
</evidence>